<evidence type="ECO:0000256" key="2">
    <source>
        <dbReference type="ARBA" id="ARBA00012220"/>
    </source>
</evidence>
<evidence type="ECO:0000313" key="10">
    <source>
        <dbReference type="EMBL" id="SVE55309.1"/>
    </source>
</evidence>
<organism evidence="10">
    <name type="scientific">marine metagenome</name>
    <dbReference type="NCBI Taxonomy" id="408172"/>
    <lineage>
        <taxon>unclassified sequences</taxon>
        <taxon>metagenomes</taxon>
        <taxon>ecological metagenomes</taxon>
    </lineage>
</organism>
<name>A0A383EF90_9ZZZZ</name>
<reference evidence="10" key="1">
    <citation type="submission" date="2018-05" db="EMBL/GenBank/DDBJ databases">
        <authorList>
            <person name="Lanie J.A."/>
            <person name="Ng W.-L."/>
            <person name="Kazmierczak K.M."/>
            <person name="Andrzejewski T.M."/>
            <person name="Davidsen T.M."/>
            <person name="Wayne K.J."/>
            <person name="Tettelin H."/>
            <person name="Glass J.I."/>
            <person name="Rusch D."/>
            <person name="Podicherti R."/>
            <person name="Tsui H.-C.T."/>
            <person name="Winkler M.E."/>
        </authorList>
    </citation>
    <scope>NUCLEOTIDE SEQUENCE</scope>
</reference>
<dbReference type="GO" id="GO:0005524">
    <property type="term" value="F:ATP binding"/>
    <property type="evidence" value="ECO:0007669"/>
    <property type="project" value="UniProtKB-KW"/>
</dbReference>
<evidence type="ECO:0000259" key="9">
    <source>
        <dbReference type="Pfam" id="PF04262"/>
    </source>
</evidence>
<dbReference type="Pfam" id="PF04262">
    <property type="entry name" value="Glu_cys_ligase"/>
    <property type="match status" value="1"/>
</dbReference>
<protein>
    <recommendedName>
        <fullName evidence="2">glutamate--cysteine ligase</fullName>
        <ecNumber evidence="2">6.3.2.2</ecNumber>
    </recommendedName>
</protein>
<dbReference type="InterPro" id="IPR006334">
    <property type="entry name" value="Glut_cys_ligase"/>
</dbReference>
<dbReference type="InterPro" id="IPR014746">
    <property type="entry name" value="Gln_synth/guanido_kin_cat_dom"/>
</dbReference>
<dbReference type="GO" id="GO:0005829">
    <property type="term" value="C:cytosol"/>
    <property type="evidence" value="ECO:0007669"/>
    <property type="project" value="TreeGrafter"/>
</dbReference>
<keyword evidence="6" id="KW-0067">ATP-binding</keyword>
<evidence type="ECO:0000256" key="1">
    <source>
        <dbReference type="ARBA" id="ARBA00005006"/>
    </source>
</evidence>
<evidence type="ECO:0000256" key="6">
    <source>
        <dbReference type="ARBA" id="ARBA00022840"/>
    </source>
</evidence>
<dbReference type="GO" id="GO:0004357">
    <property type="term" value="F:glutamate-cysteine ligase activity"/>
    <property type="evidence" value="ECO:0007669"/>
    <property type="project" value="UniProtKB-EC"/>
</dbReference>
<evidence type="ECO:0000256" key="8">
    <source>
        <dbReference type="SAM" id="MobiDB-lite"/>
    </source>
</evidence>
<dbReference type="EC" id="6.3.2.2" evidence="2"/>
<dbReference type="SUPFAM" id="SSF55931">
    <property type="entry name" value="Glutamine synthetase/guanido kinase"/>
    <property type="match status" value="1"/>
</dbReference>
<evidence type="ECO:0000256" key="5">
    <source>
        <dbReference type="ARBA" id="ARBA00022741"/>
    </source>
</evidence>
<feature type="region of interest" description="Disordered" evidence="8">
    <location>
        <begin position="32"/>
        <end position="51"/>
    </location>
</feature>
<dbReference type="AlphaFoldDB" id="A0A383EF90"/>
<evidence type="ECO:0000256" key="3">
    <source>
        <dbReference type="ARBA" id="ARBA00022598"/>
    </source>
</evidence>
<feature type="domain" description="Glutamate--cysteine ligase" evidence="9">
    <location>
        <begin position="14"/>
        <end position="129"/>
    </location>
</feature>
<accession>A0A383EF90</accession>
<dbReference type="GO" id="GO:0006750">
    <property type="term" value="P:glutathione biosynthetic process"/>
    <property type="evidence" value="ECO:0007669"/>
    <property type="project" value="UniProtKB-KW"/>
</dbReference>
<keyword evidence="5" id="KW-0547">Nucleotide-binding</keyword>
<comment type="pathway">
    <text evidence="1">Sulfur metabolism; glutathione biosynthesis; glutathione from L-cysteine and L-glutamate: step 1/2.</text>
</comment>
<dbReference type="GO" id="GO:0046872">
    <property type="term" value="F:metal ion binding"/>
    <property type="evidence" value="ECO:0007669"/>
    <property type="project" value="TreeGrafter"/>
</dbReference>
<dbReference type="Gene3D" id="3.30.590.20">
    <property type="match status" value="1"/>
</dbReference>
<dbReference type="PANTHER" id="PTHR38761">
    <property type="entry name" value="GLUTAMATE--CYSTEINE LIGASE"/>
    <property type="match status" value="1"/>
</dbReference>
<gene>
    <name evidence="10" type="ORF">METZ01_LOCUS508163</name>
</gene>
<comment type="catalytic activity">
    <reaction evidence="7">
        <text>L-cysteine + L-glutamate + ATP = gamma-L-glutamyl-L-cysteine + ADP + phosphate + H(+)</text>
        <dbReference type="Rhea" id="RHEA:13285"/>
        <dbReference type="ChEBI" id="CHEBI:15378"/>
        <dbReference type="ChEBI" id="CHEBI:29985"/>
        <dbReference type="ChEBI" id="CHEBI:30616"/>
        <dbReference type="ChEBI" id="CHEBI:35235"/>
        <dbReference type="ChEBI" id="CHEBI:43474"/>
        <dbReference type="ChEBI" id="CHEBI:58173"/>
        <dbReference type="ChEBI" id="CHEBI:456216"/>
        <dbReference type="EC" id="6.3.2.2"/>
    </reaction>
</comment>
<evidence type="ECO:0000256" key="4">
    <source>
        <dbReference type="ARBA" id="ARBA00022684"/>
    </source>
</evidence>
<dbReference type="InterPro" id="IPR007370">
    <property type="entry name" value="Glu_cys_ligase"/>
</dbReference>
<proteinExistence type="predicted"/>
<feature type="non-terminal residue" evidence="10">
    <location>
        <position position="129"/>
    </location>
</feature>
<dbReference type="EMBL" id="UINC01225302">
    <property type="protein sequence ID" value="SVE55309.1"/>
    <property type="molecule type" value="Genomic_DNA"/>
</dbReference>
<evidence type="ECO:0000256" key="7">
    <source>
        <dbReference type="ARBA" id="ARBA00048819"/>
    </source>
</evidence>
<keyword evidence="3" id="KW-0436">Ligase</keyword>
<keyword evidence="4" id="KW-0317">Glutathione biosynthesis</keyword>
<sequence>MDLLDKIQSLLPVKDTLIQNLIGIEKESLRVSEDGSISQEPHPESYGSPLTNPAITTDFSEALIELVTEPFDSADKALNELAKIQHFVHHHLTPSERFWPASMPCILRGHTNIPIAQYGSSNLGIMKTV</sequence>
<dbReference type="PANTHER" id="PTHR38761:SF1">
    <property type="entry name" value="GLUTAMATE--CYSTEINE LIGASE"/>
    <property type="match status" value="1"/>
</dbReference>